<dbReference type="OrthoDB" id="77405at2759"/>
<dbReference type="HAMAP" id="MF_01401">
    <property type="entry name" value="MsrA"/>
    <property type="match status" value="1"/>
</dbReference>
<dbReference type="STRING" id="2880.D7FQ21"/>
<dbReference type="Pfam" id="PF01625">
    <property type="entry name" value="PMSR"/>
    <property type="match status" value="1"/>
</dbReference>
<protein>
    <recommendedName>
        <fullName evidence="2">peptide-methionine (S)-S-oxide reductase</fullName>
        <ecNumber evidence="2">1.8.4.11</ecNumber>
    </recommendedName>
    <alternativeName>
        <fullName evidence="4">Peptide-methionine (S)-S-oxide reductase</fullName>
    </alternativeName>
</protein>
<evidence type="ECO:0000256" key="3">
    <source>
        <dbReference type="ARBA" id="ARBA00023002"/>
    </source>
</evidence>
<comment type="similarity">
    <text evidence="1">Belongs to the MsrA Met sulfoxide reductase family.</text>
</comment>
<gene>
    <name evidence="7" type="primary">MSRA</name>
    <name evidence="7" type="ORF">Esi_0002_0111</name>
</gene>
<accession>D7FQ21</accession>
<dbReference type="AlphaFoldDB" id="D7FQ21"/>
<evidence type="ECO:0000256" key="4">
    <source>
        <dbReference type="ARBA" id="ARBA00030643"/>
    </source>
</evidence>
<dbReference type="NCBIfam" id="TIGR00401">
    <property type="entry name" value="msrA"/>
    <property type="match status" value="1"/>
</dbReference>
<dbReference type="EC" id="1.8.4.11" evidence="2"/>
<name>D7FQ21_ECTSI</name>
<evidence type="ECO:0000313" key="7">
    <source>
        <dbReference type="EMBL" id="CBJ48353.1"/>
    </source>
</evidence>
<dbReference type="InterPro" id="IPR002569">
    <property type="entry name" value="Met_Sox_Rdtase_MsrA_dom"/>
</dbReference>
<keyword evidence="3 7" id="KW-0560">Oxidoreductase</keyword>
<dbReference type="Proteomes" id="UP000002630">
    <property type="component" value="Linkage Group LG02"/>
</dbReference>
<evidence type="ECO:0000256" key="1">
    <source>
        <dbReference type="ARBA" id="ARBA00005591"/>
    </source>
</evidence>
<proteinExistence type="inferred from homology"/>
<dbReference type="SUPFAM" id="SSF55068">
    <property type="entry name" value="Peptide methionine sulfoxide reductase"/>
    <property type="match status" value="1"/>
</dbReference>
<evidence type="ECO:0000256" key="5">
    <source>
        <dbReference type="SAM" id="SignalP"/>
    </source>
</evidence>
<dbReference type="EMBL" id="FN648375">
    <property type="protein sequence ID" value="CBJ48353.1"/>
    <property type="molecule type" value="Genomic_DNA"/>
</dbReference>
<organism evidence="7 8">
    <name type="scientific">Ectocarpus siliculosus</name>
    <name type="common">Brown alga</name>
    <name type="synonym">Conferva siliculosa</name>
    <dbReference type="NCBI Taxonomy" id="2880"/>
    <lineage>
        <taxon>Eukaryota</taxon>
        <taxon>Sar</taxon>
        <taxon>Stramenopiles</taxon>
        <taxon>Ochrophyta</taxon>
        <taxon>PX clade</taxon>
        <taxon>Phaeophyceae</taxon>
        <taxon>Ectocarpales</taxon>
        <taxon>Ectocarpaceae</taxon>
        <taxon>Ectocarpus</taxon>
    </lineage>
</organism>
<evidence type="ECO:0000259" key="6">
    <source>
        <dbReference type="Pfam" id="PF01625"/>
    </source>
</evidence>
<dbReference type="InterPro" id="IPR036509">
    <property type="entry name" value="Met_Sox_Rdtase_MsrA_sf"/>
</dbReference>
<feature type="signal peptide" evidence="5">
    <location>
        <begin position="1"/>
        <end position="20"/>
    </location>
</feature>
<sequence>MTKTLPVMAALFALLSRTGAFVSSPGLSKSSFATTDRGTSDAVRSRRQGVAYRPCSSAAATVMATEKKAVFGGGCFWCIEAVFKTLDGVSKVVSGYAGGTMENPTYRDVCSGRTGHAEVVLLEYDPTVVTFDELLEVFWKTHDPTQGNRQGMDIGTEYRSIILCEDEEQLDMAVASREAKQAKINAEAVLGRVVGAVTGKKEGENIVNITTTIDLLQVFWEAEKVHQDYYARNPLSPYCIMNVGTKLVKLRPDISRINRLSRDREVAS</sequence>
<dbReference type="EMBL" id="FN649727">
    <property type="protein sequence ID" value="CBJ48353.1"/>
    <property type="molecule type" value="Genomic_DNA"/>
</dbReference>
<reference evidence="7 8" key="1">
    <citation type="journal article" date="2010" name="Nature">
        <title>The Ectocarpus genome and the independent evolution of multicellularity in brown algae.</title>
        <authorList>
            <person name="Cock J.M."/>
            <person name="Sterck L."/>
            <person name="Rouze P."/>
            <person name="Scornet D."/>
            <person name="Allen A.E."/>
            <person name="Amoutzias G."/>
            <person name="Anthouard V."/>
            <person name="Artiguenave F."/>
            <person name="Aury J.M."/>
            <person name="Badger J.H."/>
            <person name="Beszteri B."/>
            <person name="Billiau K."/>
            <person name="Bonnet E."/>
            <person name="Bothwell J.H."/>
            <person name="Bowler C."/>
            <person name="Boyen C."/>
            <person name="Brownlee C."/>
            <person name="Carrano C.J."/>
            <person name="Charrier B."/>
            <person name="Cho G.Y."/>
            <person name="Coelho S.M."/>
            <person name="Collen J."/>
            <person name="Corre E."/>
            <person name="Da Silva C."/>
            <person name="Delage L."/>
            <person name="Delaroque N."/>
            <person name="Dittami S.M."/>
            <person name="Doulbeau S."/>
            <person name="Elias M."/>
            <person name="Farnham G."/>
            <person name="Gachon C.M."/>
            <person name="Gschloessl B."/>
            <person name="Heesch S."/>
            <person name="Jabbari K."/>
            <person name="Jubin C."/>
            <person name="Kawai H."/>
            <person name="Kimura K."/>
            <person name="Kloareg B."/>
            <person name="Kupper F.C."/>
            <person name="Lang D."/>
            <person name="Le Bail A."/>
            <person name="Leblanc C."/>
            <person name="Lerouge P."/>
            <person name="Lohr M."/>
            <person name="Lopez P.J."/>
            <person name="Martens C."/>
            <person name="Maumus F."/>
            <person name="Michel G."/>
            <person name="Miranda-Saavedra D."/>
            <person name="Morales J."/>
            <person name="Moreau H."/>
            <person name="Motomura T."/>
            <person name="Nagasato C."/>
            <person name="Napoli C.A."/>
            <person name="Nelson D.R."/>
            <person name="Nyvall-Collen P."/>
            <person name="Peters A.F."/>
            <person name="Pommier C."/>
            <person name="Potin P."/>
            <person name="Poulain J."/>
            <person name="Quesneville H."/>
            <person name="Read B."/>
            <person name="Rensing S.A."/>
            <person name="Ritter A."/>
            <person name="Rousvoal S."/>
            <person name="Samanta M."/>
            <person name="Samson G."/>
            <person name="Schroeder D.C."/>
            <person name="Segurens B."/>
            <person name="Strittmatter M."/>
            <person name="Tonon T."/>
            <person name="Tregear J.W."/>
            <person name="Valentin K."/>
            <person name="von Dassow P."/>
            <person name="Yamagishi T."/>
            <person name="Van de Peer Y."/>
            <person name="Wincker P."/>
        </authorList>
    </citation>
    <scope>NUCLEOTIDE SEQUENCE [LARGE SCALE GENOMIC DNA]</scope>
    <source>
        <strain evidence="8">Ec32 / CCAP1310/4</strain>
    </source>
</reference>
<dbReference type="Gene3D" id="3.30.1060.10">
    <property type="entry name" value="Peptide methionine sulphoxide reductase MsrA"/>
    <property type="match status" value="1"/>
</dbReference>
<feature type="chain" id="PRO_5003095389" description="peptide-methionine (S)-S-oxide reductase" evidence="5">
    <location>
        <begin position="21"/>
        <end position="268"/>
    </location>
</feature>
<dbReference type="PANTHER" id="PTHR43774">
    <property type="entry name" value="PEPTIDE METHIONINE SULFOXIDE REDUCTASE"/>
    <property type="match status" value="1"/>
</dbReference>
<dbReference type="GO" id="GO:0008113">
    <property type="term" value="F:peptide-methionine (S)-S-oxide reductase activity"/>
    <property type="evidence" value="ECO:0007669"/>
    <property type="project" value="UniProtKB-EC"/>
</dbReference>
<dbReference type="PANTHER" id="PTHR43774:SF1">
    <property type="entry name" value="PEPTIDE METHIONINE SULFOXIDE REDUCTASE MSRA 2"/>
    <property type="match status" value="1"/>
</dbReference>
<keyword evidence="5" id="KW-0732">Signal</keyword>
<keyword evidence="8" id="KW-1185">Reference proteome</keyword>
<dbReference type="InParanoid" id="D7FQ21"/>
<evidence type="ECO:0000256" key="2">
    <source>
        <dbReference type="ARBA" id="ARBA00012502"/>
    </source>
</evidence>
<feature type="domain" description="Peptide methionine sulphoxide reductase MsrA" evidence="6">
    <location>
        <begin position="68"/>
        <end position="239"/>
    </location>
</feature>
<evidence type="ECO:0000313" key="8">
    <source>
        <dbReference type="Proteomes" id="UP000002630"/>
    </source>
</evidence>